<evidence type="ECO:0000256" key="1">
    <source>
        <dbReference type="ARBA" id="ARBA00004340"/>
    </source>
</evidence>
<accession>A0A9P5VGR2</accession>
<protein>
    <recommendedName>
        <fullName evidence="4">Crinkler effector protein N-terminal domain-containing protein</fullName>
    </recommendedName>
</protein>
<name>A0A9P5VGR2_9FUNG</name>
<evidence type="ECO:0000259" key="4">
    <source>
        <dbReference type="Pfam" id="PF20147"/>
    </source>
</evidence>
<dbReference type="Pfam" id="PF20147">
    <property type="entry name" value="Crinkler"/>
    <property type="match status" value="1"/>
</dbReference>
<dbReference type="InterPro" id="IPR045379">
    <property type="entry name" value="Crinkler_N"/>
</dbReference>
<dbReference type="EMBL" id="JAAAUY010001594">
    <property type="protein sequence ID" value="KAF9321929.1"/>
    <property type="molecule type" value="Genomic_DNA"/>
</dbReference>
<dbReference type="AlphaFoldDB" id="A0A9P5VGR2"/>
<keyword evidence="6" id="KW-1185">Reference proteome</keyword>
<sequence>MTDNHITLFCLVNGEATPFSVEVDPSKTVDHLKKAIKAEKTNVLGDFDADELTLWHVSIPDDDDIPIPLDSVPEKKKLKATTKLSKVFIGELPEDTIHVIVQRPQSGDLRVDIKKIADKFFATGSKHADFLDNY</sequence>
<organism evidence="5 6">
    <name type="scientific">Podila minutissima</name>
    <dbReference type="NCBI Taxonomy" id="64525"/>
    <lineage>
        <taxon>Eukaryota</taxon>
        <taxon>Fungi</taxon>
        <taxon>Fungi incertae sedis</taxon>
        <taxon>Mucoromycota</taxon>
        <taxon>Mortierellomycotina</taxon>
        <taxon>Mortierellomycetes</taxon>
        <taxon>Mortierellales</taxon>
        <taxon>Mortierellaceae</taxon>
        <taxon>Podila</taxon>
    </lineage>
</organism>
<comment type="subcellular location">
    <subcellularLocation>
        <location evidence="1">Host cell</location>
    </subcellularLocation>
    <subcellularLocation>
        <location evidence="2">Secreted</location>
    </subcellularLocation>
</comment>
<feature type="non-terminal residue" evidence="5">
    <location>
        <position position="134"/>
    </location>
</feature>
<evidence type="ECO:0000256" key="2">
    <source>
        <dbReference type="ARBA" id="ARBA00004613"/>
    </source>
</evidence>
<dbReference type="Proteomes" id="UP000696485">
    <property type="component" value="Unassembled WGS sequence"/>
</dbReference>
<proteinExistence type="predicted"/>
<keyword evidence="3" id="KW-0964">Secreted</keyword>
<evidence type="ECO:0000313" key="5">
    <source>
        <dbReference type="EMBL" id="KAF9321929.1"/>
    </source>
</evidence>
<evidence type="ECO:0000313" key="6">
    <source>
        <dbReference type="Proteomes" id="UP000696485"/>
    </source>
</evidence>
<evidence type="ECO:0000256" key="3">
    <source>
        <dbReference type="ARBA" id="ARBA00022525"/>
    </source>
</evidence>
<gene>
    <name evidence="5" type="ORF">BG006_002504</name>
</gene>
<dbReference type="GO" id="GO:0005576">
    <property type="term" value="C:extracellular region"/>
    <property type="evidence" value="ECO:0007669"/>
    <property type="project" value="UniProtKB-SubCell"/>
</dbReference>
<dbReference type="GO" id="GO:0043657">
    <property type="term" value="C:host cell"/>
    <property type="evidence" value="ECO:0007669"/>
    <property type="project" value="UniProtKB-SubCell"/>
</dbReference>
<feature type="domain" description="Crinkler effector protein N-terminal" evidence="4">
    <location>
        <begin position="6"/>
        <end position="102"/>
    </location>
</feature>
<comment type="caution">
    <text evidence="5">The sequence shown here is derived from an EMBL/GenBank/DDBJ whole genome shotgun (WGS) entry which is preliminary data.</text>
</comment>
<reference evidence="5" key="1">
    <citation type="journal article" date="2020" name="Fungal Divers.">
        <title>Resolving the Mortierellaceae phylogeny through synthesis of multi-gene phylogenetics and phylogenomics.</title>
        <authorList>
            <person name="Vandepol N."/>
            <person name="Liber J."/>
            <person name="Desiro A."/>
            <person name="Na H."/>
            <person name="Kennedy M."/>
            <person name="Barry K."/>
            <person name="Grigoriev I.V."/>
            <person name="Miller A.N."/>
            <person name="O'Donnell K."/>
            <person name="Stajich J.E."/>
            <person name="Bonito G."/>
        </authorList>
    </citation>
    <scope>NUCLEOTIDE SEQUENCE</scope>
    <source>
        <strain evidence="5">NVP1</strain>
    </source>
</reference>
<dbReference type="Gene3D" id="3.10.20.90">
    <property type="entry name" value="Phosphatidylinositol 3-kinase Catalytic Subunit, Chain A, domain 1"/>
    <property type="match status" value="1"/>
</dbReference>